<dbReference type="AlphaFoldDB" id="A0AAD7H8J4"/>
<name>A0AAD7H8J4_9AGAR</name>
<dbReference type="EMBL" id="JARJLG010000355">
    <property type="protein sequence ID" value="KAJ7715090.1"/>
    <property type="molecule type" value="Genomic_DNA"/>
</dbReference>
<gene>
    <name evidence="2" type="ORF">DFH07DRAFT_368584</name>
</gene>
<dbReference type="Proteomes" id="UP001215280">
    <property type="component" value="Unassembled WGS sequence"/>
</dbReference>
<reference evidence="2" key="1">
    <citation type="submission" date="2023-03" db="EMBL/GenBank/DDBJ databases">
        <title>Massive genome expansion in bonnet fungi (Mycena s.s.) driven by repeated elements and novel gene families across ecological guilds.</title>
        <authorList>
            <consortium name="Lawrence Berkeley National Laboratory"/>
            <person name="Harder C.B."/>
            <person name="Miyauchi S."/>
            <person name="Viragh M."/>
            <person name="Kuo A."/>
            <person name="Thoen E."/>
            <person name="Andreopoulos B."/>
            <person name="Lu D."/>
            <person name="Skrede I."/>
            <person name="Drula E."/>
            <person name="Henrissat B."/>
            <person name="Morin E."/>
            <person name="Kohler A."/>
            <person name="Barry K."/>
            <person name="LaButti K."/>
            <person name="Morin E."/>
            <person name="Salamov A."/>
            <person name="Lipzen A."/>
            <person name="Mereny Z."/>
            <person name="Hegedus B."/>
            <person name="Baldrian P."/>
            <person name="Stursova M."/>
            <person name="Weitz H."/>
            <person name="Taylor A."/>
            <person name="Grigoriev I.V."/>
            <person name="Nagy L.G."/>
            <person name="Martin F."/>
            <person name="Kauserud H."/>
        </authorList>
    </citation>
    <scope>NUCLEOTIDE SEQUENCE</scope>
    <source>
        <strain evidence="2">CBHHK188m</strain>
    </source>
</reference>
<comment type="caution">
    <text evidence="2">The sequence shown here is derived from an EMBL/GenBank/DDBJ whole genome shotgun (WGS) entry which is preliminary data.</text>
</comment>
<accession>A0AAD7H8J4</accession>
<evidence type="ECO:0000313" key="2">
    <source>
        <dbReference type="EMBL" id="KAJ7715090.1"/>
    </source>
</evidence>
<sequence length="227" mass="24548">MQLAVRVATSSIVRDTGVVPQGFISSAVVRDLAVTPRVLRPGRSTVFVGRSVSRKDVLSSGGEEDLERRRCLGSSFPLVYLLNLYFLSFIFLPSLFPSVPLPFVGSSSLLPRSPSSFFVFLPVLINVFLLQSPMRPPTLCPRIYSAAAGQSCAKGRRGFERNPTSPASSACARRLPQPPVRAAEGHGDCALRACSWRCCRGGAGILRVVGRKGGEGRALRGWRTREG</sequence>
<feature type="transmembrane region" description="Helical" evidence="1">
    <location>
        <begin position="116"/>
        <end position="134"/>
    </location>
</feature>
<protein>
    <submittedName>
        <fullName evidence="2">Uncharacterized protein</fullName>
    </submittedName>
</protein>
<evidence type="ECO:0000256" key="1">
    <source>
        <dbReference type="SAM" id="Phobius"/>
    </source>
</evidence>
<feature type="transmembrane region" description="Helical" evidence="1">
    <location>
        <begin position="78"/>
        <end position="96"/>
    </location>
</feature>
<organism evidence="2 3">
    <name type="scientific">Mycena maculata</name>
    <dbReference type="NCBI Taxonomy" id="230809"/>
    <lineage>
        <taxon>Eukaryota</taxon>
        <taxon>Fungi</taxon>
        <taxon>Dikarya</taxon>
        <taxon>Basidiomycota</taxon>
        <taxon>Agaricomycotina</taxon>
        <taxon>Agaricomycetes</taxon>
        <taxon>Agaricomycetidae</taxon>
        <taxon>Agaricales</taxon>
        <taxon>Marasmiineae</taxon>
        <taxon>Mycenaceae</taxon>
        <taxon>Mycena</taxon>
    </lineage>
</organism>
<keyword evidence="1" id="KW-0812">Transmembrane</keyword>
<proteinExistence type="predicted"/>
<keyword evidence="1" id="KW-0472">Membrane</keyword>
<keyword evidence="1" id="KW-1133">Transmembrane helix</keyword>
<evidence type="ECO:0000313" key="3">
    <source>
        <dbReference type="Proteomes" id="UP001215280"/>
    </source>
</evidence>
<keyword evidence="3" id="KW-1185">Reference proteome</keyword>